<proteinExistence type="predicted"/>
<keyword evidence="1" id="KW-0175">Coiled coil</keyword>
<reference evidence="4" key="1">
    <citation type="submission" date="2023-03" db="EMBL/GenBank/DDBJ databases">
        <title>Chromosome-level genomes of two armyworms, Mythimna separata and Mythimna loreyi, provide insights into the biosynthesis and reception of sex pheromones.</title>
        <authorList>
            <person name="Zhao H."/>
        </authorList>
    </citation>
    <scope>NUCLEOTIDE SEQUENCE</scope>
    <source>
        <strain evidence="4">BeijingLab</strain>
        <tissue evidence="4">Pupa</tissue>
    </source>
</reference>
<dbReference type="EMBL" id="JARGEI010000012">
    <property type="protein sequence ID" value="KAJ8722459.1"/>
    <property type="molecule type" value="Genomic_DNA"/>
</dbReference>
<evidence type="ECO:0000259" key="3">
    <source>
        <dbReference type="Pfam" id="PF25298"/>
    </source>
</evidence>
<dbReference type="Pfam" id="PF25298">
    <property type="entry name" value="Baculo_FP_2nd"/>
    <property type="match status" value="1"/>
</dbReference>
<keyword evidence="5" id="KW-1185">Reference proteome</keyword>
<feature type="region of interest" description="Disordered" evidence="2">
    <location>
        <begin position="1"/>
        <end position="37"/>
    </location>
</feature>
<feature type="coiled-coil region" evidence="1">
    <location>
        <begin position="335"/>
        <end position="383"/>
    </location>
</feature>
<evidence type="ECO:0000313" key="5">
    <source>
        <dbReference type="Proteomes" id="UP001231518"/>
    </source>
</evidence>
<evidence type="ECO:0000256" key="1">
    <source>
        <dbReference type="SAM" id="Coils"/>
    </source>
</evidence>
<comment type="caution">
    <text evidence="4">The sequence shown here is derived from an EMBL/GenBank/DDBJ whole genome shotgun (WGS) entry which is preliminary data.</text>
</comment>
<feature type="domain" description="FP protein C-terminal" evidence="3">
    <location>
        <begin position="492"/>
        <end position="541"/>
    </location>
</feature>
<feature type="compositionally biased region" description="Polar residues" evidence="2">
    <location>
        <begin position="9"/>
        <end position="29"/>
    </location>
</feature>
<gene>
    <name evidence="4" type="ORF">PYW07_003639</name>
</gene>
<sequence>MHKHAQRSGAVSQSSPVVTGHASLSTQVSPAHPPAQNPLDRLAACKAGIPVLKHIPKGARNQAAGKLCDIIDSCVSANGVDEWSALLSFAYSALRVPAKELPGNMTSKVRTNILANDCFDSELVACRRLGSRSIKKSIEKKVFEGDLRGAVRLLMSDDSFAGGDADTLASLKLKHPDPSRPLSFPPEPDPSFTALSVTVEDVVWALSSFYTGSAAGLDGIRPGHLKELTSMSAGENDLSTRGYDTSNTPLNVTMRKYKRARLINDVGGVSPESPLEDTTGDIKELIKSLIAQQNTKFEAMESSIREIKEQYLSITSMENNILDIKVQNREIQTVNKEIIKNVDFVSSQMKDIENKICKLEGERNNYNAQILILEDKIETMERNSRKTCIEIRGVPKKSGESKQELYRLISSASGALKTGLSESQIKDVYRLPSRENIQTSTVVAEFTNTLIKENFLKAAKKYNNENRNNELSTSHLGLPGPAAAVYISENLTAKTKRLLFLARDLAKVESYQYCWVSNGRVFLRKKQGAPSILIKNENSFLQLKNSDQPSVDNSKGAI</sequence>
<dbReference type="AlphaFoldDB" id="A0AAD8DUG5"/>
<evidence type="ECO:0000313" key="4">
    <source>
        <dbReference type="EMBL" id="KAJ8722459.1"/>
    </source>
</evidence>
<name>A0AAD8DUG5_MYTSE</name>
<dbReference type="Proteomes" id="UP001231518">
    <property type="component" value="Chromosome 15"/>
</dbReference>
<evidence type="ECO:0000256" key="2">
    <source>
        <dbReference type="SAM" id="MobiDB-lite"/>
    </source>
</evidence>
<dbReference type="InterPro" id="IPR057251">
    <property type="entry name" value="FP_C"/>
</dbReference>
<accession>A0AAD8DUG5</accession>
<protein>
    <recommendedName>
        <fullName evidence="3">FP protein C-terminal domain-containing protein</fullName>
    </recommendedName>
</protein>
<organism evidence="4 5">
    <name type="scientific">Mythimna separata</name>
    <name type="common">Oriental armyworm</name>
    <name type="synonym">Pseudaletia separata</name>
    <dbReference type="NCBI Taxonomy" id="271217"/>
    <lineage>
        <taxon>Eukaryota</taxon>
        <taxon>Metazoa</taxon>
        <taxon>Ecdysozoa</taxon>
        <taxon>Arthropoda</taxon>
        <taxon>Hexapoda</taxon>
        <taxon>Insecta</taxon>
        <taxon>Pterygota</taxon>
        <taxon>Neoptera</taxon>
        <taxon>Endopterygota</taxon>
        <taxon>Lepidoptera</taxon>
        <taxon>Glossata</taxon>
        <taxon>Ditrysia</taxon>
        <taxon>Noctuoidea</taxon>
        <taxon>Noctuidae</taxon>
        <taxon>Noctuinae</taxon>
        <taxon>Hadenini</taxon>
        <taxon>Mythimna</taxon>
    </lineage>
</organism>